<sequence length="71" mass="8077">MTQTKERAGWTKLHQRGQWHYVRGSWTLCGLAAAHPDLLVFSDLTPSADPSFATKCLTCERRFNKAQKEAK</sequence>
<dbReference type="EMBL" id="BJXB01000024">
    <property type="protein sequence ID" value="GEM48815.1"/>
    <property type="molecule type" value="Genomic_DNA"/>
</dbReference>
<accession>A0A511N7J3</accession>
<keyword evidence="2" id="KW-1185">Reference proteome</keyword>
<gene>
    <name evidence="1" type="ORF">DC3_44500</name>
</gene>
<reference evidence="1 2" key="1">
    <citation type="submission" date="2019-07" db="EMBL/GenBank/DDBJ databases">
        <title>Whole genome shotgun sequence of Deinococcus cellulosilyticus NBRC 106333.</title>
        <authorList>
            <person name="Hosoyama A."/>
            <person name="Uohara A."/>
            <person name="Ohji S."/>
            <person name="Ichikawa N."/>
        </authorList>
    </citation>
    <scope>NUCLEOTIDE SEQUENCE [LARGE SCALE GENOMIC DNA]</scope>
    <source>
        <strain evidence="1 2">NBRC 106333</strain>
    </source>
</reference>
<comment type="caution">
    <text evidence="1">The sequence shown here is derived from an EMBL/GenBank/DDBJ whole genome shotgun (WGS) entry which is preliminary data.</text>
</comment>
<evidence type="ECO:0000313" key="2">
    <source>
        <dbReference type="Proteomes" id="UP000321306"/>
    </source>
</evidence>
<dbReference type="AlphaFoldDB" id="A0A511N7J3"/>
<name>A0A511N7J3_DEIC1</name>
<dbReference type="RefSeq" id="WP_146888210.1">
    <property type="nucleotide sequence ID" value="NZ_BJXB01000024.1"/>
</dbReference>
<evidence type="ECO:0000313" key="1">
    <source>
        <dbReference type="EMBL" id="GEM48815.1"/>
    </source>
</evidence>
<dbReference type="Proteomes" id="UP000321306">
    <property type="component" value="Unassembled WGS sequence"/>
</dbReference>
<protein>
    <submittedName>
        <fullName evidence="1">Uncharacterized protein</fullName>
    </submittedName>
</protein>
<proteinExistence type="predicted"/>
<organism evidence="1 2">
    <name type="scientific">Deinococcus cellulosilyticus (strain DSM 18568 / NBRC 106333 / KACC 11606 / 5516J-15)</name>
    <dbReference type="NCBI Taxonomy" id="1223518"/>
    <lineage>
        <taxon>Bacteria</taxon>
        <taxon>Thermotogati</taxon>
        <taxon>Deinococcota</taxon>
        <taxon>Deinococci</taxon>
        <taxon>Deinococcales</taxon>
        <taxon>Deinococcaceae</taxon>
        <taxon>Deinococcus</taxon>
    </lineage>
</organism>